<accession>A0A0F9PJ72</accession>
<proteinExistence type="predicted"/>
<organism evidence="2">
    <name type="scientific">marine sediment metagenome</name>
    <dbReference type="NCBI Taxonomy" id="412755"/>
    <lineage>
        <taxon>unclassified sequences</taxon>
        <taxon>metagenomes</taxon>
        <taxon>ecological metagenomes</taxon>
    </lineage>
</organism>
<dbReference type="InterPro" id="IPR016193">
    <property type="entry name" value="Cytidine_deaminase-like"/>
</dbReference>
<dbReference type="GO" id="GO:0003824">
    <property type="term" value="F:catalytic activity"/>
    <property type="evidence" value="ECO:0007669"/>
    <property type="project" value="InterPro"/>
</dbReference>
<dbReference type="PANTHER" id="PTHR11079:SF179">
    <property type="entry name" value="TRNA(ADENINE(34)) DEAMINASE, CHLOROPLASTIC"/>
    <property type="match status" value="1"/>
</dbReference>
<dbReference type="EMBL" id="LAZR01002423">
    <property type="protein sequence ID" value="KKN30249.1"/>
    <property type="molecule type" value="Genomic_DNA"/>
</dbReference>
<dbReference type="Pfam" id="PF00383">
    <property type="entry name" value="dCMP_cyt_deam_1"/>
    <property type="match status" value="1"/>
</dbReference>
<dbReference type="InterPro" id="IPR002125">
    <property type="entry name" value="CMP_dCMP_dom"/>
</dbReference>
<dbReference type="PANTHER" id="PTHR11079">
    <property type="entry name" value="CYTOSINE DEAMINASE FAMILY MEMBER"/>
    <property type="match status" value="1"/>
</dbReference>
<sequence length="158" mass="17851">MERNDGFYFDWAMILAREAFEAGYSPVGAVIVPKRGGAFSAASRREIGNVQHAEFRALSLMAEQTPLSNVTLFSTLEPCIMCSGMAAVMKVEHITWLVDDYWGGASRVYNPDSTYIKKRFPTMKKAYYSELTKEAQEMWIEYLTKTGHADAVHYMLGL</sequence>
<protein>
    <recommendedName>
        <fullName evidence="1">CMP/dCMP-type deaminase domain-containing protein</fullName>
    </recommendedName>
</protein>
<evidence type="ECO:0000259" key="1">
    <source>
        <dbReference type="PROSITE" id="PS51747"/>
    </source>
</evidence>
<feature type="domain" description="CMP/dCMP-type deaminase" evidence="1">
    <location>
        <begin position="3"/>
        <end position="109"/>
    </location>
</feature>
<dbReference type="PROSITE" id="PS51747">
    <property type="entry name" value="CYT_DCMP_DEAMINASES_2"/>
    <property type="match status" value="1"/>
</dbReference>
<dbReference type="Gene3D" id="3.40.140.10">
    <property type="entry name" value="Cytidine Deaminase, domain 2"/>
    <property type="match status" value="1"/>
</dbReference>
<dbReference type="SUPFAM" id="SSF53927">
    <property type="entry name" value="Cytidine deaminase-like"/>
    <property type="match status" value="1"/>
</dbReference>
<name>A0A0F9PJ72_9ZZZZ</name>
<gene>
    <name evidence="2" type="ORF">LCGC14_0835990</name>
</gene>
<reference evidence="2" key="1">
    <citation type="journal article" date="2015" name="Nature">
        <title>Complex archaea that bridge the gap between prokaryotes and eukaryotes.</title>
        <authorList>
            <person name="Spang A."/>
            <person name="Saw J.H."/>
            <person name="Jorgensen S.L."/>
            <person name="Zaremba-Niedzwiedzka K."/>
            <person name="Martijn J."/>
            <person name="Lind A.E."/>
            <person name="van Eijk R."/>
            <person name="Schleper C."/>
            <person name="Guy L."/>
            <person name="Ettema T.J."/>
        </authorList>
    </citation>
    <scope>NUCLEOTIDE SEQUENCE</scope>
</reference>
<comment type="caution">
    <text evidence="2">The sequence shown here is derived from an EMBL/GenBank/DDBJ whole genome shotgun (WGS) entry which is preliminary data.</text>
</comment>
<dbReference type="AlphaFoldDB" id="A0A0F9PJ72"/>
<evidence type="ECO:0000313" key="2">
    <source>
        <dbReference type="EMBL" id="KKN30249.1"/>
    </source>
</evidence>